<dbReference type="FunFam" id="2.130.10.10:FF:000411">
    <property type="entry name" value="U4/U6 small nuclear ribonucleoprotein Prp4"/>
    <property type="match status" value="1"/>
</dbReference>
<dbReference type="PROSITE" id="PS50294">
    <property type="entry name" value="WD_REPEATS_REGION"/>
    <property type="match status" value="4"/>
</dbReference>
<dbReference type="SUPFAM" id="SSF50978">
    <property type="entry name" value="WD40 repeat-like"/>
    <property type="match status" value="1"/>
</dbReference>
<accession>A0A9W7F6M4</accession>
<evidence type="ECO:0000256" key="1">
    <source>
        <dbReference type="ARBA" id="ARBA00022574"/>
    </source>
</evidence>
<evidence type="ECO:0000313" key="6">
    <source>
        <dbReference type="Proteomes" id="UP001165122"/>
    </source>
</evidence>
<dbReference type="InterPro" id="IPR001680">
    <property type="entry name" value="WD40_rpt"/>
</dbReference>
<protein>
    <recommendedName>
        <fullName evidence="4">Pre-mRNA processing factor 4 (PRP4)-like domain-containing protein</fullName>
    </recommendedName>
</protein>
<keyword evidence="2" id="KW-0677">Repeat</keyword>
<dbReference type="Gene3D" id="2.130.10.10">
    <property type="entry name" value="YVTN repeat-like/Quinoprotein amine dehydrogenase"/>
    <property type="match status" value="2"/>
</dbReference>
<dbReference type="GO" id="GO:0017070">
    <property type="term" value="F:U6 snRNA binding"/>
    <property type="evidence" value="ECO:0007669"/>
    <property type="project" value="TreeGrafter"/>
</dbReference>
<dbReference type="PANTHER" id="PTHR19846:SF0">
    <property type="entry name" value="PRE-MRNA PROCESSING FACTOR 4"/>
    <property type="match status" value="1"/>
</dbReference>
<dbReference type="InterPro" id="IPR036285">
    <property type="entry name" value="PRP4-like_sf"/>
</dbReference>
<dbReference type="InterPro" id="IPR015943">
    <property type="entry name" value="WD40/YVTN_repeat-like_dom_sf"/>
</dbReference>
<name>A0A9W7F6M4_9STRA</name>
<evidence type="ECO:0000313" key="5">
    <source>
        <dbReference type="EMBL" id="GMI03248.1"/>
    </source>
</evidence>
<sequence length="481" mass="53557">MNPQIGNVASGNGQIETLALSAQSLAEQSKHKEIMLDLEAQKAGRKIVVPTLVEDVRSKLRSFGEPVRLFGENPADVRSRLRLIMGRLTVTGVLRDSKVEEEGREMVEVTKVVYTKAPKSLITFRSTLTQSSLKNSSLRLLTEKSRRSKTRKRLSEQPTETDNDEFFYLTRSNVIGGIPEEEEYAKTLYSKCSSTNLETSEFVDERILTSAKYGSGGIYTSGWSGVVKYWENNDGGYVYKNTLKTEHDDRITGLDVNNNLVATASIDTTGIIHNGDTGIALKGHGKRLCKIKFHPMGTSLVTTSADRSWRLWDTETGECLCVQDGHFRECYGIGFHIDGSLCSTTDFGGVTVVWDLRTGRKIQHFQGHNKRVLCTEWSGNGFEMVTAGDDGTVKVWDLRQRKLQTTVPAHSGLISGMKYSPSSEFLATASYDGKVKLFSTRSWNVIRTLEGHTGQVTGVDVSEDEKEILSSGFDKTFKTWR</sequence>
<feature type="repeat" description="WD" evidence="3">
    <location>
        <begin position="281"/>
        <end position="322"/>
    </location>
</feature>
<evidence type="ECO:0000259" key="4">
    <source>
        <dbReference type="SMART" id="SM00500"/>
    </source>
</evidence>
<proteinExistence type="predicted"/>
<dbReference type="InterPro" id="IPR019775">
    <property type="entry name" value="WD40_repeat_CS"/>
</dbReference>
<feature type="repeat" description="WD" evidence="3">
    <location>
        <begin position="407"/>
        <end position="448"/>
    </location>
</feature>
<comment type="caution">
    <text evidence="5">The sequence shown here is derived from an EMBL/GenBank/DDBJ whole genome shotgun (WGS) entry which is preliminary data.</text>
</comment>
<dbReference type="EMBL" id="BRXW01000054">
    <property type="protein sequence ID" value="GMI03248.1"/>
    <property type="molecule type" value="Genomic_DNA"/>
</dbReference>
<evidence type="ECO:0000256" key="2">
    <source>
        <dbReference type="ARBA" id="ARBA00022737"/>
    </source>
</evidence>
<dbReference type="SMART" id="SM00500">
    <property type="entry name" value="SFM"/>
    <property type="match status" value="1"/>
</dbReference>
<keyword evidence="1 3" id="KW-0853">WD repeat</keyword>
<dbReference type="SUPFAM" id="SSF158230">
    <property type="entry name" value="PRP4-like"/>
    <property type="match status" value="1"/>
</dbReference>
<dbReference type="CDD" id="cd00200">
    <property type="entry name" value="WD40"/>
    <property type="match status" value="1"/>
</dbReference>
<dbReference type="GO" id="GO:0000398">
    <property type="term" value="P:mRNA splicing, via spliceosome"/>
    <property type="evidence" value="ECO:0007669"/>
    <property type="project" value="TreeGrafter"/>
</dbReference>
<feature type="repeat" description="WD" evidence="3">
    <location>
        <begin position="449"/>
        <end position="481"/>
    </location>
</feature>
<dbReference type="PRINTS" id="PR00320">
    <property type="entry name" value="GPROTEINBRPT"/>
</dbReference>
<dbReference type="AlphaFoldDB" id="A0A9W7F6M4"/>
<gene>
    <name evidence="5" type="ORF">TrLO_g15011</name>
</gene>
<dbReference type="SMART" id="SM00320">
    <property type="entry name" value="WD40"/>
    <property type="match status" value="7"/>
</dbReference>
<dbReference type="Pfam" id="PF08799">
    <property type="entry name" value="PRP4"/>
    <property type="match status" value="1"/>
</dbReference>
<keyword evidence="6" id="KW-1185">Reference proteome</keyword>
<dbReference type="GO" id="GO:0030621">
    <property type="term" value="F:U4 snRNA binding"/>
    <property type="evidence" value="ECO:0007669"/>
    <property type="project" value="TreeGrafter"/>
</dbReference>
<feature type="repeat" description="WD" evidence="3">
    <location>
        <begin position="365"/>
        <end position="406"/>
    </location>
</feature>
<dbReference type="InterPro" id="IPR036322">
    <property type="entry name" value="WD40_repeat_dom_sf"/>
</dbReference>
<dbReference type="OrthoDB" id="540662at2759"/>
<dbReference type="InterPro" id="IPR014906">
    <property type="entry name" value="PRP4-like"/>
</dbReference>
<feature type="domain" description="Pre-mRNA processing factor 4 (PRP4)-like" evidence="4">
    <location>
        <begin position="51"/>
        <end position="100"/>
    </location>
</feature>
<dbReference type="Pfam" id="PF00400">
    <property type="entry name" value="WD40"/>
    <property type="match status" value="4"/>
</dbReference>
<dbReference type="PROSITE" id="PS00678">
    <property type="entry name" value="WD_REPEATS_1"/>
    <property type="match status" value="2"/>
</dbReference>
<dbReference type="PROSITE" id="PS50082">
    <property type="entry name" value="WD_REPEATS_2"/>
    <property type="match status" value="4"/>
</dbReference>
<dbReference type="PANTHER" id="PTHR19846">
    <property type="entry name" value="WD40 REPEAT PROTEIN"/>
    <property type="match status" value="1"/>
</dbReference>
<reference evidence="6" key="1">
    <citation type="journal article" date="2023" name="Commun. Biol.">
        <title>Genome analysis of Parmales, the sister group of diatoms, reveals the evolutionary specialization of diatoms from phago-mixotrophs to photoautotrophs.</title>
        <authorList>
            <person name="Ban H."/>
            <person name="Sato S."/>
            <person name="Yoshikawa S."/>
            <person name="Yamada K."/>
            <person name="Nakamura Y."/>
            <person name="Ichinomiya M."/>
            <person name="Sato N."/>
            <person name="Blanc-Mathieu R."/>
            <person name="Endo H."/>
            <person name="Kuwata A."/>
            <person name="Ogata H."/>
        </authorList>
    </citation>
    <scope>NUCLEOTIDE SEQUENCE [LARGE SCALE GENOMIC DNA]</scope>
    <source>
        <strain evidence="6">NIES 3700</strain>
    </source>
</reference>
<organism evidence="5 6">
    <name type="scientific">Triparma laevis f. longispina</name>
    <dbReference type="NCBI Taxonomy" id="1714387"/>
    <lineage>
        <taxon>Eukaryota</taxon>
        <taxon>Sar</taxon>
        <taxon>Stramenopiles</taxon>
        <taxon>Ochrophyta</taxon>
        <taxon>Bolidophyceae</taxon>
        <taxon>Parmales</taxon>
        <taxon>Triparmaceae</taxon>
        <taxon>Triparma</taxon>
    </lineage>
</organism>
<evidence type="ECO:0000256" key="3">
    <source>
        <dbReference type="PROSITE-ProRule" id="PRU00221"/>
    </source>
</evidence>
<dbReference type="GO" id="GO:0046540">
    <property type="term" value="C:U4/U6 x U5 tri-snRNP complex"/>
    <property type="evidence" value="ECO:0007669"/>
    <property type="project" value="TreeGrafter"/>
</dbReference>
<dbReference type="Proteomes" id="UP001165122">
    <property type="component" value="Unassembled WGS sequence"/>
</dbReference>
<dbReference type="Gene3D" id="4.10.280.110">
    <property type="entry name" value="Pre-mRNA processing factor 4 domain"/>
    <property type="match status" value="1"/>
</dbReference>
<dbReference type="InterPro" id="IPR020472">
    <property type="entry name" value="WD40_PAC1"/>
</dbReference>